<dbReference type="Proteomes" id="UP000031937">
    <property type="component" value="Unassembled WGS sequence"/>
</dbReference>
<feature type="signal peptide" evidence="4">
    <location>
        <begin position="1"/>
        <end position="19"/>
    </location>
</feature>
<dbReference type="Proteomes" id="UP000031980">
    <property type="component" value="Unassembled WGS sequence"/>
</dbReference>
<name>A0A0C3REL7_9PORP</name>
<dbReference type="EMBL" id="JPIT01000032">
    <property type="protein sequence ID" value="KIO43254.1"/>
    <property type="molecule type" value="Genomic_DNA"/>
</dbReference>
<evidence type="ECO:0000256" key="2">
    <source>
        <dbReference type="ARBA" id="ARBA00022670"/>
    </source>
</evidence>
<dbReference type="EMBL" id="JPIU01000038">
    <property type="protein sequence ID" value="KIO44971.1"/>
    <property type="molecule type" value="Genomic_DNA"/>
</dbReference>
<proteinExistence type="inferred from homology"/>
<dbReference type="RefSeq" id="WP_041504362.1">
    <property type="nucleotide sequence ID" value="NZ_JPIT01000032.1"/>
</dbReference>
<comment type="caution">
    <text evidence="7">The sequence shown here is derived from an EMBL/GenBank/DDBJ whole genome shotgun (WGS) entry which is preliminary data.</text>
</comment>
<dbReference type="GO" id="GO:0006508">
    <property type="term" value="P:proteolysis"/>
    <property type="evidence" value="ECO:0007669"/>
    <property type="project" value="UniProtKB-KW"/>
</dbReference>
<reference evidence="7 9" key="1">
    <citation type="submission" date="2014-07" db="EMBL/GenBank/DDBJ databases">
        <title>Porphyromonadaceae bacterium OUH 308042 = ATCC BAA-2681 = DSM 28342 draft genome.</title>
        <authorList>
            <person name="Sydenham T.V."/>
            <person name="Hasman H."/>
            <person name="Justensen U.S."/>
        </authorList>
    </citation>
    <scope>NUCLEOTIDE SEQUENCE [LARGE SCALE GENOMIC DNA]</scope>
    <source>
        <strain evidence="7 9">OUH 308042</strain>
    </source>
</reference>
<dbReference type="Pfam" id="PF07679">
    <property type="entry name" value="I-set"/>
    <property type="match status" value="1"/>
</dbReference>
<evidence type="ECO:0000256" key="4">
    <source>
        <dbReference type="SAM" id="SignalP"/>
    </source>
</evidence>
<gene>
    <name evidence="7" type="ORF">BA92_08115</name>
    <name evidence="6" type="ORF">IE90_13705</name>
</gene>
<dbReference type="InterPro" id="IPR013098">
    <property type="entry name" value="Ig_I-set"/>
</dbReference>
<sequence length="135" mass="15022">MKKKLLFVLVLFMSFTGFKNGEVKVSEGLYMTKGILRGTAIQPVITEKVPKTLVVKGFEGQIISFYIVYTSQPEATCEVYKDGNLYHGDIEVQKKKVTVTIKEAKTSDSGRYKIVLRNTAGTTDVSFDVTVLADQ</sequence>
<feature type="domain" description="Immunoglobulin I-set" evidence="5">
    <location>
        <begin position="51"/>
        <end position="131"/>
    </location>
</feature>
<organism evidence="7 9">
    <name type="scientific">Sanguibacteroides justesenii</name>
    <dbReference type="NCBI Taxonomy" id="1547597"/>
    <lineage>
        <taxon>Bacteria</taxon>
        <taxon>Pseudomonadati</taxon>
        <taxon>Bacteroidota</taxon>
        <taxon>Bacteroidia</taxon>
        <taxon>Bacteroidales</taxon>
        <taxon>Porphyromonadaceae</taxon>
        <taxon>Sanguibacteroides</taxon>
    </lineage>
</organism>
<dbReference type="GO" id="GO:0008234">
    <property type="term" value="F:cysteine-type peptidase activity"/>
    <property type="evidence" value="ECO:0007669"/>
    <property type="project" value="UniProtKB-KW"/>
</dbReference>
<evidence type="ECO:0000313" key="9">
    <source>
        <dbReference type="Proteomes" id="UP000031980"/>
    </source>
</evidence>
<protein>
    <recommendedName>
        <fullName evidence="5">Immunoglobulin I-set domain-containing protein</fullName>
    </recommendedName>
</protein>
<evidence type="ECO:0000313" key="7">
    <source>
        <dbReference type="EMBL" id="KIO44971.1"/>
    </source>
</evidence>
<dbReference type="SUPFAM" id="SSF48726">
    <property type="entry name" value="Immunoglobulin"/>
    <property type="match status" value="1"/>
</dbReference>
<evidence type="ECO:0000259" key="5">
    <source>
        <dbReference type="Pfam" id="PF07679"/>
    </source>
</evidence>
<keyword evidence="4" id="KW-0732">Signal</keyword>
<dbReference type="InterPro" id="IPR013783">
    <property type="entry name" value="Ig-like_fold"/>
</dbReference>
<dbReference type="AlphaFoldDB" id="A0A0C3REL7"/>
<comment type="similarity">
    <text evidence="1">Belongs to the peptidase C25 family.</text>
</comment>
<evidence type="ECO:0000313" key="6">
    <source>
        <dbReference type="EMBL" id="KIO43254.1"/>
    </source>
</evidence>
<keyword evidence="9" id="KW-1185">Reference proteome</keyword>
<evidence type="ECO:0000256" key="3">
    <source>
        <dbReference type="ARBA" id="ARBA00022807"/>
    </source>
</evidence>
<keyword evidence="2" id="KW-0645">Protease</keyword>
<evidence type="ECO:0000256" key="1">
    <source>
        <dbReference type="ARBA" id="ARBA00006067"/>
    </source>
</evidence>
<feature type="chain" id="PRO_5043118900" description="Immunoglobulin I-set domain-containing protein" evidence="4">
    <location>
        <begin position="20"/>
        <end position="135"/>
    </location>
</feature>
<reference evidence="6 8" key="2">
    <citation type="submission" date="2014-07" db="EMBL/GenBank/DDBJ databases">
        <title>Porphyromonadaceae bacterium OUH 334697 = ATCC BAA-2682 = DSM 28341 draft genome.</title>
        <authorList>
            <person name="Sydenham T.V."/>
            <person name="Hasman H."/>
            <person name="Justesen U.S."/>
        </authorList>
    </citation>
    <scope>NUCLEOTIDE SEQUENCE [LARGE SCALE GENOMIC DNA]</scope>
    <source>
        <strain evidence="6 8">OUH 334697</strain>
    </source>
</reference>
<dbReference type="InterPro" id="IPR036179">
    <property type="entry name" value="Ig-like_dom_sf"/>
</dbReference>
<accession>A0A0C3REL7</accession>
<dbReference type="Gene3D" id="2.60.40.10">
    <property type="entry name" value="Immunoglobulins"/>
    <property type="match status" value="1"/>
</dbReference>
<keyword evidence="3" id="KW-0788">Thiol protease</keyword>
<keyword evidence="3" id="KW-0378">Hydrolase</keyword>
<evidence type="ECO:0000313" key="8">
    <source>
        <dbReference type="Proteomes" id="UP000031937"/>
    </source>
</evidence>